<evidence type="ECO:0000259" key="1">
    <source>
        <dbReference type="Pfam" id="PF07883"/>
    </source>
</evidence>
<dbReference type="InterPro" id="IPR014710">
    <property type="entry name" value="RmlC-like_jellyroll"/>
</dbReference>
<dbReference type="GO" id="GO:0016853">
    <property type="term" value="F:isomerase activity"/>
    <property type="evidence" value="ECO:0007669"/>
    <property type="project" value="UniProtKB-KW"/>
</dbReference>
<dbReference type="Pfam" id="PF07883">
    <property type="entry name" value="Cupin_2"/>
    <property type="match status" value="1"/>
</dbReference>
<accession>A0A1I2FBK2</accession>
<keyword evidence="3" id="KW-1185">Reference proteome</keyword>
<protein>
    <submittedName>
        <fullName evidence="2">Mannose-6-phosphate isomerase, cupin superfamily</fullName>
    </submittedName>
</protein>
<dbReference type="STRING" id="35752.SAMN05421541_105267"/>
<organism evidence="2 3">
    <name type="scientific">Actinoplanes philippinensis</name>
    <dbReference type="NCBI Taxonomy" id="35752"/>
    <lineage>
        <taxon>Bacteria</taxon>
        <taxon>Bacillati</taxon>
        <taxon>Actinomycetota</taxon>
        <taxon>Actinomycetes</taxon>
        <taxon>Micromonosporales</taxon>
        <taxon>Micromonosporaceae</taxon>
        <taxon>Actinoplanes</taxon>
    </lineage>
</organism>
<dbReference type="InterPro" id="IPR013096">
    <property type="entry name" value="Cupin_2"/>
</dbReference>
<reference evidence="2 3" key="1">
    <citation type="submission" date="2016-10" db="EMBL/GenBank/DDBJ databases">
        <authorList>
            <person name="de Groot N.N."/>
        </authorList>
    </citation>
    <scope>NUCLEOTIDE SEQUENCE [LARGE SCALE GENOMIC DNA]</scope>
    <source>
        <strain evidence="2 3">DSM 43019</strain>
    </source>
</reference>
<keyword evidence="2" id="KW-0413">Isomerase</keyword>
<dbReference type="Gene3D" id="2.60.120.10">
    <property type="entry name" value="Jelly Rolls"/>
    <property type="match status" value="1"/>
</dbReference>
<dbReference type="Proteomes" id="UP000199645">
    <property type="component" value="Unassembled WGS sequence"/>
</dbReference>
<dbReference type="SUPFAM" id="SSF51182">
    <property type="entry name" value="RmlC-like cupins"/>
    <property type="match status" value="1"/>
</dbReference>
<dbReference type="AlphaFoldDB" id="A0A1I2FBK2"/>
<evidence type="ECO:0000313" key="2">
    <source>
        <dbReference type="EMBL" id="SFF02615.1"/>
    </source>
</evidence>
<dbReference type="OrthoDB" id="5145129at2"/>
<name>A0A1I2FBK2_9ACTN</name>
<proteinExistence type="predicted"/>
<sequence>MAIHRSTEAVVHRLHGSVFHAFASPSTGSRELCAWRIEIAGGVTGVPHRVGREEVLMVSAGELSVSLDGVAGRVGAGDVLVVPAGTEFRVDNDGAETAAAWVTTSAGFEATLPDGTVITPPWVS</sequence>
<feature type="domain" description="Cupin type-2" evidence="1">
    <location>
        <begin position="37"/>
        <end position="102"/>
    </location>
</feature>
<dbReference type="EMBL" id="FONV01000005">
    <property type="protein sequence ID" value="SFF02615.1"/>
    <property type="molecule type" value="Genomic_DNA"/>
</dbReference>
<dbReference type="InterPro" id="IPR011051">
    <property type="entry name" value="RmlC_Cupin_sf"/>
</dbReference>
<gene>
    <name evidence="2" type="ORF">SAMN05421541_105267</name>
</gene>
<evidence type="ECO:0000313" key="3">
    <source>
        <dbReference type="Proteomes" id="UP000199645"/>
    </source>
</evidence>